<organism evidence="2 3">
    <name type="scientific">Haemonchus placei</name>
    <name type="common">Barber's pole worm</name>
    <dbReference type="NCBI Taxonomy" id="6290"/>
    <lineage>
        <taxon>Eukaryota</taxon>
        <taxon>Metazoa</taxon>
        <taxon>Ecdysozoa</taxon>
        <taxon>Nematoda</taxon>
        <taxon>Chromadorea</taxon>
        <taxon>Rhabditida</taxon>
        <taxon>Rhabditina</taxon>
        <taxon>Rhabditomorpha</taxon>
        <taxon>Strongyloidea</taxon>
        <taxon>Trichostrongylidae</taxon>
        <taxon>Haemonchus</taxon>
    </lineage>
</organism>
<evidence type="ECO:0000256" key="1">
    <source>
        <dbReference type="SAM" id="MobiDB-lite"/>
    </source>
</evidence>
<evidence type="ECO:0000313" key="3">
    <source>
        <dbReference type="Proteomes" id="UP000268014"/>
    </source>
</evidence>
<keyword evidence="3" id="KW-1185">Reference proteome</keyword>
<proteinExistence type="predicted"/>
<dbReference type="Proteomes" id="UP000268014">
    <property type="component" value="Unassembled WGS sequence"/>
</dbReference>
<feature type="compositionally biased region" description="Polar residues" evidence="1">
    <location>
        <begin position="26"/>
        <end position="36"/>
    </location>
</feature>
<gene>
    <name evidence="2" type="ORF">HPLM_LOCUS186</name>
</gene>
<accession>A0A3P7SBD0</accession>
<sequence>MQFFKKNLHKSAIVSRSHADDMTPVATKSPSQSVERVQNNAVNDTTRVMLKKKDEEETSPMIRSQNTGNKLRIVTMTKVM</sequence>
<dbReference type="AlphaFoldDB" id="A0A3P7SBD0"/>
<protein>
    <submittedName>
        <fullName evidence="2">Uncharacterized protein</fullName>
    </submittedName>
</protein>
<feature type="region of interest" description="Disordered" evidence="1">
    <location>
        <begin position="15"/>
        <end position="36"/>
    </location>
</feature>
<dbReference type="EMBL" id="UZAF01000102">
    <property type="protein sequence ID" value="VDO04711.1"/>
    <property type="molecule type" value="Genomic_DNA"/>
</dbReference>
<reference evidence="2 3" key="1">
    <citation type="submission" date="2018-11" db="EMBL/GenBank/DDBJ databases">
        <authorList>
            <consortium name="Pathogen Informatics"/>
        </authorList>
    </citation>
    <scope>NUCLEOTIDE SEQUENCE [LARGE SCALE GENOMIC DNA]</scope>
    <source>
        <strain evidence="2 3">MHpl1</strain>
    </source>
</reference>
<name>A0A3P7SBD0_HAEPC</name>
<evidence type="ECO:0000313" key="2">
    <source>
        <dbReference type="EMBL" id="VDO04711.1"/>
    </source>
</evidence>